<organism evidence="2 3">
    <name type="scientific">Paramarasmius palmivorus</name>
    <dbReference type="NCBI Taxonomy" id="297713"/>
    <lineage>
        <taxon>Eukaryota</taxon>
        <taxon>Fungi</taxon>
        <taxon>Dikarya</taxon>
        <taxon>Basidiomycota</taxon>
        <taxon>Agaricomycotina</taxon>
        <taxon>Agaricomycetes</taxon>
        <taxon>Agaricomycetidae</taxon>
        <taxon>Agaricales</taxon>
        <taxon>Marasmiineae</taxon>
        <taxon>Marasmiaceae</taxon>
        <taxon>Paramarasmius</taxon>
    </lineage>
</organism>
<accession>A0AAW0CS73</accession>
<feature type="region of interest" description="Disordered" evidence="1">
    <location>
        <begin position="97"/>
        <end position="120"/>
    </location>
</feature>
<evidence type="ECO:0000256" key="1">
    <source>
        <dbReference type="SAM" id="MobiDB-lite"/>
    </source>
</evidence>
<dbReference type="EMBL" id="JAYKXP010000031">
    <property type="protein sequence ID" value="KAK7041972.1"/>
    <property type="molecule type" value="Genomic_DNA"/>
</dbReference>
<gene>
    <name evidence="2" type="ORF">VNI00_008954</name>
</gene>
<dbReference type="Proteomes" id="UP001383192">
    <property type="component" value="Unassembled WGS sequence"/>
</dbReference>
<evidence type="ECO:0000313" key="3">
    <source>
        <dbReference type="Proteomes" id="UP001383192"/>
    </source>
</evidence>
<protein>
    <submittedName>
        <fullName evidence="2">Uncharacterized protein</fullName>
    </submittedName>
</protein>
<evidence type="ECO:0000313" key="2">
    <source>
        <dbReference type="EMBL" id="KAK7041972.1"/>
    </source>
</evidence>
<keyword evidence="3" id="KW-1185">Reference proteome</keyword>
<proteinExistence type="predicted"/>
<sequence>MASPNDTNGVEQDADFVQFLMALRSLSNLQRQAVTDLFGLMLDHGIDMYEQLCACLPFLHAVLTRVDPPSADGMTRADVMFGRALRRRREVLREITRRRSSAVARSPAENDTDTVQDSST</sequence>
<dbReference type="AlphaFoldDB" id="A0AAW0CS73"/>
<reference evidence="2 3" key="1">
    <citation type="submission" date="2024-01" db="EMBL/GenBank/DDBJ databases">
        <title>A draft genome for a cacao thread blight-causing isolate of Paramarasmius palmivorus.</title>
        <authorList>
            <person name="Baruah I.K."/>
            <person name="Bukari Y."/>
            <person name="Amoako-Attah I."/>
            <person name="Meinhardt L.W."/>
            <person name="Bailey B.A."/>
            <person name="Cohen S.P."/>
        </authorList>
    </citation>
    <scope>NUCLEOTIDE SEQUENCE [LARGE SCALE GENOMIC DNA]</scope>
    <source>
        <strain evidence="2 3">GH-12</strain>
    </source>
</reference>
<name>A0AAW0CS73_9AGAR</name>
<comment type="caution">
    <text evidence="2">The sequence shown here is derived from an EMBL/GenBank/DDBJ whole genome shotgun (WGS) entry which is preliminary data.</text>
</comment>